<feature type="compositionally biased region" description="Acidic residues" evidence="4">
    <location>
        <begin position="97"/>
        <end position="146"/>
    </location>
</feature>
<dbReference type="Pfam" id="PF04615">
    <property type="entry name" value="Utp14"/>
    <property type="match status" value="1"/>
</dbReference>
<feature type="compositionally biased region" description="Basic and acidic residues" evidence="4">
    <location>
        <begin position="13"/>
        <end position="27"/>
    </location>
</feature>
<feature type="region of interest" description="Disordered" evidence="4">
    <location>
        <begin position="804"/>
        <end position="883"/>
    </location>
</feature>
<organism evidence="5 6">
    <name type="scientific">Stephanodiscus triporus</name>
    <dbReference type="NCBI Taxonomy" id="2934178"/>
    <lineage>
        <taxon>Eukaryota</taxon>
        <taxon>Sar</taxon>
        <taxon>Stramenopiles</taxon>
        <taxon>Ochrophyta</taxon>
        <taxon>Bacillariophyta</taxon>
        <taxon>Coscinodiscophyceae</taxon>
        <taxon>Thalassiosirophycidae</taxon>
        <taxon>Stephanodiscales</taxon>
        <taxon>Stephanodiscaceae</taxon>
        <taxon>Stephanodiscus</taxon>
    </lineage>
</organism>
<protein>
    <submittedName>
        <fullName evidence="5">Uncharacterized protein</fullName>
    </submittedName>
</protein>
<feature type="compositionally biased region" description="Basic and acidic residues" evidence="4">
    <location>
        <begin position="813"/>
        <end position="835"/>
    </location>
</feature>
<evidence type="ECO:0000256" key="3">
    <source>
        <dbReference type="ARBA" id="ARBA00023242"/>
    </source>
</evidence>
<dbReference type="PANTHER" id="PTHR14150">
    <property type="entry name" value="U3 SMALL NUCLEOLAR RNA-ASSOCIATED PROTEIN 14"/>
    <property type="match status" value="1"/>
</dbReference>
<feature type="compositionally biased region" description="Basic and acidic residues" evidence="4">
    <location>
        <begin position="758"/>
        <end position="771"/>
    </location>
</feature>
<keyword evidence="6" id="KW-1185">Reference proteome</keyword>
<dbReference type="EMBL" id="JALLAZ020001840">
    <property type="protein sequence ID" value="KAL3761982.1"/>
    <property type="molecule type" value="Genomic_DNA"/>
</dbReference>
<gene>
    <name evidence="5" type="ORF">ACHAW5_006488</name>
</gene>
<feature type="region of interest" description="Disordered" evidence="4">
    <location>
        <begin position="575"/>
        <end position="605"/>
    </location>
</feature>
<evidence type="ECO:0000313" key="6">
    <source>
        <dbReference type="Proteomes" id="UP001530315"/>
    </source>
</evidence>
<feature type="region of interest" description="Disordered" evidence="4">
    <location>
        <begin position="231"/>
        <end position="256"/>
    </location>
</feature>
<accession>A0ABD3MEF4</accession>
<feature type="compositionally biased region" description="Basic and acidic residues" evidence="4">
    <location>
        <begin position="516"/>
        <end position="527"/>
    </location>
</feature>
<evidence type="ECO:0000256" key="2">
    <source>
        <dbReference type="ARBA" id="ARBA00022553"/>
    </source>
</evidence>
<evidence type="ECO:0000256" key="1">
    <source>
        <dbReference type="ARBA" id="ARBA00004604"/>
    </source>
</evidence>
<dbReference type="AlphaFoldDB" id="A0ABD3MEF4"/>
<feature type="compositionally biased region" description="Basic residues" evidence="4">
    <location>
        <begin position="670"/>
        <end position="679"/>
    </location>
</feature>
<feature type="region of interest" description="Disordered" evidence="4">
    <location>
        <begin position="414"/>
        <end position="442"/>
    </location>
</feature>
<feature type="compositionally biased region" description="Acidic residues" evidence="4">
    <location>
        <begin position="28"/>
        <end position="46"/>
    </location>
</feature>
<comment type="subcellular location">
    <subcellularLocation>
        <location evidence="1">Nucleus</location>
        <location evidence="1">Nucleolus</location>
    </subcellularLocation>
</comment>
<feature type="compositionally biased region" description="Acidic residues" evidence="4">
    <location>
        <begin position="575"/>
        <end position="589"/>
    </location>
</feature>
<evidence type="ECO:0000256" key="4">
    <source>
        <dbReference type="SAM" id="MobiDB-lite"/>
    </source>
</evidence>
<keyword evidence="2" id="KW-0597">Phosphoprotein</keyword>
<feature type="compositionally biased region" description="Basic and acidic residues" evidence="4">
    <location>
        <begin position="652"/>
        <end position="669"/>
    </location>
</feature>
<feature type="compositionally biased region" description="Acidic residues" evidence="4">
    <location>
        <begin position="501"/>
        <end position="515"/>
    </location>
</feature>
<feature type="region of interest" description="Disordered" evidence="4">
    <location>
        <begin position="1"/>
        <end position="210"/>
    </location>
</feature>
<feature type="compositionally biased region" description="Polar residues" evidence="4">
    <location>
        <begin position="693"/>
        <end position="705"/>
    </location>
</feature>
<comment type="caution">
    <text evidence="5">The sequence shown here is derived from an EMBL/GenBank/DDBJ whole genome shotgun (WGS) entry which is preliminary data.</text>
</comment>
<keyword evidence="3" id="KW-0539">Nucleus</keyword>
<feature type="compositionally biased region" description="Basic and acidic residues" evidence="4">
    <location>
        <begin position="421"/>
        <end position="442"/>
    </location>
</feature>
<proteinExistence type="predicted"/>
<dbReference type="InterPro" id="IPR006709">
    <property type="entry name" value="SSU_processome_Utp14"/>
</dbReference>
<feature type="region of interest" description="Disordered" evidence="4">
    <location>
        <begin position="644"/>
        <end position="790"/>
    </location>
</feature>
<dbReference type="Proteomes" id="UP001530315">
    <property type="component" value="Unassembled WGS sequence"/>
</dbReference>
<evidence type="ECO:0000313" key="5">
    <source>
        <dbReference type="EMBL" id="KAL3761982.1"/>
    </source>
</evidence>
<dbReference type="GO" id="GO:0005730">
    <property type="term" value="C:nucleolus"/>
    <property type="evidence" value="ECO:0007669"/>
    <property type="project" value="UniProtKB-SubCell"/>
</dbReference>
<dbReference type="PANTHER" id="PTHR14150:SF12">
    <property type="entry name" value="U3 SMALL NUCLEOLAR RNA-ASSOCIATED PROTEIN 14 HOMOLOG A"/>
    <property type="match status" value="1"/>
</dbReference>
<reference evidence="5 6" key="1">
    <citation type="submission" date="2024-10" db="EMBL/GenBank/DDBJ databases">
        <title>Updated reference genomes for cyclostephanoid diatoms.</title>
        <authorList>
            <person name="Roberts W.R."/>
            <person name="Alverson A.J."/>
        </authorList>
    </citation>
    <scope>NUCLEOTIDE SEQUENCE [LARGE SCALE GENOMIC DNA]</scope>
    <source>
        <strain evidence="5 6">AJA276-08</strain>
    </source>
</reference>
<feature type="compositionally biased region" description="Low complexity" evidence="4">
    <location>
        <begin position="152"/>
        <end position="161"/>
    </location>
</feature>
<name>A0ABD3MEF4_9STRA</name>
<sequence>MSRRGGSGNDNSSAKKEPRIVEGRMNDSDDDEEIDEDGAFNSEDELMYGSAFPPSSSSSSKKKEKKEEKKKEKKKTSAEGSSPGTKPRARRIRGEEGDGDDDEDGSDEDDDDDESDDDEDDESDESDENDWAGSSDDSDGGEEDDDGGRYMLDLLNNLDGQLGEGKTRPTPEFGGRISLAGAASAAATRVPEDEHRSGSLSAMSGPSGEPLTLDSLMGSIADTHDYASVQKSMRSLSSGRDLGGGRGRRAETTTPVPVSRVVSDRASRRVHYKSTTEDVSRWTDAVHEGRDAETLDFRTNGGGQTTNRLTRDALVEKFEASNDFEREIRDALEMAGMADEERMARRERMRLTGEGGVDDGYDDDEDDDLGSNVITAEEYKKRHGELAKMRALMFYEEQKRHRINKIKSKKYRKIRKRQRERLKGGEDEAARLDGDVGEEDRERIEREEMDRMRERMTLAHKNTSKWARRMLRRGSKMDVEERRALSLQIARGHGRGGGDGRDEEDGGTDDETEGDLLERARDILVETRDDDLEDGDGDRTKKGKGLFQLEFMRRGMEAQRARAKEEARRLLEELEANESVDGDVDDYDVEERKSSTTGGGVKKKKTIRVATEAETNEMLPGGKLVASSLLFGRGDGFAIKVDGNVELGGNGDDGRIANDDAKEGRDGAGKSKRSKRKKSQGSGADGHGVADDPTSSSTSNGTVPFSVTGAEEEENPWIVSKSMKRSSKPLSRTVKIDEAASMLIDGVGGDDNNSGKRKRDDEDVSSHKEEEGAANEASTPPVQDKDIGIADLSQAELVRRAFAAPADLEAEAEFEKEKERMKERDDPTRKKKEETVVLGWGSWAGAGAPPPRKQRKLPPKLSAPTSKMGSAAAQPKRKDDGMSTVIINEKRLKKTAKFQLSEIPYPYRSREEYERAISGSIGQEWNTIHGTKEMSRPAILFRAGKIIQPIAKKAKKKVARAPAKF</sequence>
<feature type="region of interest" description="Disordered" evidence="4">
    <location>
        <begin position="487"/>
        <end position="543"/>
    </location>
</feature>